<dbReference type="RefSeq" id="WP_127149339.1">
    <property type="nucleotide sequence ID" value="NZ_CP029042.1"/>
</dbReference>
<dbReference type="AlphaFoldDB" id="A0A3Q9K2D6"/>
<dbReference type="EMBL" id="CP029042">
    <property type="protein sequence ID" value="AZS70117.1"/>
    <property type="molecule type" value="Genomic_DNA"/>
</dbReference>
<dbReference type="InterPro" id="IPR047719">
    <property type="entry name" value="SCO5918-like"/>
</dbReference>
<proteinExistence type="predicted"/>
<sequence length="104" mass="11266">MRVVIARFPFDLIKTEVQDSMKGVKPEPITGESVLIGGRHYPVKQVGEIITRQDRRDFSAGEVTRALTRLGFTCSSSTPVARTPLEEASALLQAPATPDGEPTA</sequence>
<gene>
    <name evidence="1" type="ORF">DDE74_03435</name>
</gene>
<evidence type="ECO:0000313" key="1">
    <source>
        <dbReference type="EMBL" id="AZS70117.1"/>
    </source>
</evidence>
<protein>
    <submittedName>
        <fullName evidence="1">Uncharacterized protein</fullName>
    </submittedName>
</protein>
<reference evidence="1 2" key="1">
    <citation type="submission" date="2018-04" db="EMBL/GenBank/DDBJ databases">
        <title>Complete genome sequences of Streptomyces lydicus strain WYEC and characterization of antagonistic properties of biological control agents.</title>
        <authorList>
            <person name="Mariita R.M."/>
            <person name="Sello J.K."/>
        </authorList>
    </citation>
    <scope>NUCLEOTIDE SEQUENCE [LARGE SCALE GENOMIC DNA]</scope>
    <source>
        <strain evidence="1 2">WYEC 108</strain>
    </source>
</reference>
<organism evidence="1 2">
    <name type="scientific">Streptomyces lydicus</name>
    <dbReference type="NCBI Taxonomy" id="47763"/>
    <lineage>
        <taxon>Bacteria</taxon>
        <taxon>Bacillati</taxon>
        <taxon>Actinomycetota</taxon>
        <taxon>Actinomycetes</taxon>
        <taxon>Kitasatosporales</taxon>
        <taxon>Streptomycetaceae</taxon>
        <taxon>Streptomyces</taxon>
    </lineage>
</organism>
<accession>A0A3Q9K2D6</accession>
<dbReference type="NCBIfam" id="NF038312">
    <property type="entry name" value="SCO5918_fam"/>
    <property type="match status" value="1"/>
</dbReference>
<evidence type="ECO:0000313" key="2">
    <source>
        <dbReference type="Proteomes" id="UP000275579"/>
    </source>
</evidence>
<name>A0A3Q9K2D6_9ACTN</name>
<dbReference type="Proteomes" id="UP000275579">
    <property type="component" value="Chromosome"/>
</dbReference>